<dbReference type="Proteomes" id="UP000011750">
    <property type="component" value="Unassembled WGS sequence"/>
</dbReference>
<dbReference type="Gramene" id="Bra041126.1">
    <property type="protein sequence ID" value="Bra041126.1-P"/>
    <property type="gene ID" value="Bra041126"/>
</dbReference>
<dbReference type="EnsemblPlants" id="Bra041126.1">
    <property type="protein sequence ID" value="Bra041126.1-P"/>
    <property type="gene ID" value="Bra041126"/>
</dbReference>
<name>M4FJ46_BRACM</name>
<accession>M4FJ46</accession>
<feature type="region of interest" description="Disordered" evidence="1">
    <location>
        <begin position="93"/>
        <end position="117"/>
    </location>
</feature>
<reference evidence="3" key="1">
    <citation type="journal article" date="2011" name="Nat. Genet.">
        <title>The genome of the mesopolyploid crop species Brassica rapa.</title>
        <authorList>
            <consortium name="Brassica rapa Genome Sequencing Project Consortium"/>
            <person name="Wang X."/>
            <person name="Wang H."/>
            <person name="Wang J."/>
            <person name="Sun R."/>
            <person name="Wu J."/>
            <person name="Liu S."/>
            <person name="Bai Y."/>
            <person name="Mun J.H."/>
            <person name="Bancroft I."/>
            <person name="Cheng F."/>
            <person name="Huang S."/>
            <person name="Li X."/>
            <person name="Hua W."/>
            <person name="Wang J."/>
            <person name="Wang X."/>
            <person name="Freeling M."/>
            <person name="Pires J.C."/>
            <person name="Paterson A.H."/>
            <person name="Chalhoub B."/>
            <person name="Wang B."/>
            <person name="Hayward A."/>
            <person name="Sharpe A.G."/>
            <person name="Park B.S."/>
            <person name="Weisshaar B."/>
            <person name="Liu B."/>
            <person name="Li B."/>
            <person name="Liu B."/>
            <person name="Tong C."/>
            <person name="Song C."/>
            <person name="Duran C."/>
            <person name="Peng C."/>
            <person name="Geng C."/>
            <person name="Koh C."/>
            <person name="Lin C."/>
            <person name="Edwards D."/>
            <person name="Mu D."/>
            <person name="Shen D."/>
            <person name="Soumpourou E."/>
            <person name="Li F."/>
            <person name="Fraser F."/>
            <person name="Conant G."/>
            <person name="Lassalle G."/>
            <person name="King G.J."/>
            <person name="Bonnema G."/>
            <person name="Tang H."/>
            <person name="Wang H."/>
            <person name="Belcram H."/>
            <person name="Zhou H."/>
            <person name="Hirakawa H."/>
            <person name="Abe H."/>
            <person name="Guo H."/>
            <person name="Wang H."/>
            <person name="Jin H."/>
            <person name="Parkin I.A."/>
            <person name="Batley J."/>
            <person name="Kim J.S."/>
            <person name="Just J."/>
            <person name="Li J."/>
            <person name="Xu J."/>
            <person name="Deng J."/>
            <person name="Kim J.A."/>
            <person name="Li J."/>
            <person name="Yu J."/>
            <person name="Meng J."/>
            <person name="Wang J."/>
            <person name="Min J."/>
            <person name="Poulain J."/>
            <person name="Wang J."/>
            <person name="Hatakeyama K."/>
            <person name="Wu K."/>
            <person name="Wang L."/>
            <person name="Fang L."/>
            <person name="Trick M."/>
            <person name="Links M.G."/>
            <person name="Zhao M."/>
            <person name="Jin M."/>
            <person name="Ramchiary N."/>
            <person name="Drou N."/>
            <person name="Berkman P.J."/>
            <person name="Cai Q."/>
            <person name="Huang Q."/>
            <person name="Li R."/>
            <person name="Tabata S."/>
            <person name="Cheng S."/>
            <person name="Zhang S."/>
            <person name="Zhang S."/>
            <person name="Huang S."/>
            <person name="Sato S."/>
            <person name="Sun S."/>
            <person name="Kwon S.J."/>
            <person name="Choi S.R."/>
            <person name="Lee T.H."/>
            <person name="Fan W."/>
            <person name="Zhao X."/>
            <person name="Tan X."/>
            <person name="Xu X."/>
            <person name="Wang Y."/>
            <person name="Qiu Y."/>
            <person name="Yin Y."/>
            <person name="Li Y."/>
            <person name="Du Y."/>
            <person name="Liao Y."/>
            <person name="Lim Y."/>
            <person name="Narusaka Y."/>
            <person name="Wang Y."/>
            <person name="Wang Z."/>
            <person name="Li Z."/>
            <person name="Wang Z."/>
            <person name="Xiong Z."/>
            <person name="Zhang Z."/>
        </authorList>
    </citation>
    <scope>NUCLEOTIDE SEQUENCE [LARGE SCALE GENOMIC DNA]</scope>
    <source>
        <strain evidence="3">cv. Chiifu-401-42</strain>
    </source>
</reference>
<keyword evidence="3" id="KW-1185">Reference proteome</keyword>
<evidence type="ECO:0000313" key="2">
    <source>
        <dbReference type="EnsemblPlants" id="Bra041126.1-P"/>
    </source>
</evidence>
<dbReference type="AlphaFoldDB" id="M4FJ46"/>
<feature type="compositionally biased region" description="Basic residues" evidence="1">
    <location>
        <begin position="1"/>
        <end position="14"/>
    </location>
</feature>
<protein>
    <submittedName>
        <fullName evidence="2">Uncharacterized protein</fullName>
    </submittedName>
</protein>
<organism evidence="2 3">
    <name type="scientific">Brassica campestris</name>
    <name type="common">Field mustard</name>
    <dbReference type="NCBI Taxonomy" id="3711"/>
    <lineage>
        <taxon>Eukaryota</taxon>
        <taxon>Viridiplantae</taxon>
        <taxon>Streptophyta</taxon>
        <taxon>Embryophyta</taxon>
        <taxon>Tracheophyta</taxon>
        <taxon>Spermatophyta</taxon>
        <taxon>Magnoliopsida</taxon>
        <taxon>eudicotyledons</taxon>
        <taxon>Gunneridae</taxon>
        <taxon>Pentapetalae</taxon>
        <taxon>rosids</taxon>
        <taxon>malvids</taxon>
        <taxon>Brassicales</taxon>
        <taxon>Brassicaceae</taxon>
        <taxon>Brassiceae</taxon>
        <taxon>Brassica</taxon>
    </lineage>
</organism>
<feature type="compositionally biased region" description="Basic and acidic residues" evidence="1">
    <location>
        <begin position="93"/>
        <end position="109"/>
    </location>
</feature>
<reference evidence="3" key="2">
    <citation type="journal article" date="2018" name="Hortic Res">
        <title>Improved Brassica rapa reference genome by single-molecule sequencing and chromosome conformation capture technologies.</title>
        <authorList>
            <person name="Zhang L."/>
            <person name="Cai X."/>
            <person name="Wu J."/>
            <person name="Liu M."/>
            <person name="Grob S."/>
            <person name="Cheng F."/>
            <person name="Liang J."/>
            <person name="Cai C."/>
            <person name="Liu Z."/>
            <person name="Liu B."/>
            <person name="Wang F."/>
            <person name="Li S."/>
            <person name="Liu F."/>
            <person name="Li X."/>
            <person name="Cheng L."/>
            <person name="Yang W."/>
            <person name="Li M.H."/>
            <person name="Grossniklaus U."/>
            <person name="Zheng H."/>
            <person name="Wang X."/>
        </authorList>
    </citation>
    <scope>NUCLEOTIDE SEQUENCE [LARGE SCALE GENOMIC DNA]</scope>
    <source>
        <strain evidence="3">cv. Chiifu-401-42</strain>
    </source>
</reference>
<sequence>MGIPRKRTLNHSKNPRNPQTTYVDRFAWSPPKPFKVAYAHKTWSSQDPRTPPHIDKITETLTRYQPVVSQINNGAQVLQGDLLRRYIGRIRSKERPTDAGGRHLARQETSEPGPSSG</sequence>
<proteinExistence type="predicted"/>
<dbReference type="HOGENOM" id="CLU_2088245_0_0_1"/>
<reference evidence="2" key="3">
    <citation type="submission" date="2023-03" db="UniProtKB">
        <authorList>
            <consortium name="EnsemblPlants"/>
        </authorList>
    </citation>
    <scope>IDENTIFICATION</scope>
    <source>
        <strain evidence="2">cv. Chiifu-401-42</strain>
    </source>
</reference>
<evidence type="ECO:0000256" key="1">
    <source>
        <dbReference type="SAM" id="MobiDB-lite"/>
    </source>
</evidence>
<evidence type="ECO:0000313" key="3">
    <source>
        <dbReference type="Proteomes" id="UP000011750"/>
    </source>
</evidence>
<dbReference type="InParanoid" id="M4FJ46"/>
<feature type="region of interest" description="Disordered" evidence="1">
    <location>
        <begin position="1"/>
        <end position="26"/>
    </location>
</feature>